<dbReference type="EMBL" id="JBHSAJ010000056">
    <property type="protein sequence ID" value="MFC3936629.1"/>
    <property type="molecule type" value="Genomic_DNA"/>
</dbReference>
<dbReference type="SUPFAM" id="SSF54427">
    <property type="entry name" value="NTF2-like"/>
    <property type="match status" value="1"/>
</dbReference>
<dbReference type="RefSeq" id="WP_055397800.1">
    <property type="nucleotide sequence ID" value="NZ_JAMXAX010000010.1"/>
</dbReference>
<keyword evidence="4" id="KW-1185">Reference proteome</keyword>
<dbReference type="Gene3D" id="3.10.450.50">
    <property type="match status" value="1"/>
</dbReference>
<reference evidence="4" key="1">
    <citation type="journal article" date="2019" name="Int. J. Syst. Evol. Microbiol.">
        <title>The Global Catalogue of Microorganisms (GCM) 10K type strain sequencing project: providing services to taxonomists for standard genome sequencing and annotation.</title>
        <authorList>
            <consortium name="The Broad Institute Genomics Platform"/>
            <consortium name="The Broad Institute Genome Sequencing Center for Infectious Disease"/>
            <person name="Wu L."/>
            <person name="Ma J."/>
        </authorList>
    </citation>
    <scope>NUCLEOTIDE SEQUENCE [LARGE SCALE GENOMIC DNA]</scope>
    <source>
        <strain evidence="4">CCUG 2113</strain>
    </source>
</reference>
<accession>A0ABV8DDU8</accession>
<feature type="domain" description="DUF4440" evidence="2">
    <location>
        <begin position="41"/>
        <end position="147"/>
    </location>
</feature>
<organism evidence="3 4">
    <name type="scientific">Acidovorax facilis</name>
    <dbReference type="NCBI Taxonomy" id="12917"/>
    <lineage>
        <taxon>Bacteria</taxon>
        <taxon>Pseudomonadati</taxon>
        <taxon>Pseudomonadota</taxon>
        <taxon>Betaproteobacteria</taxon>
        <taxon>Burkholderiales</taxon>
        <taxon>Comamonadaceae</taxon>
        <taxon>Acidovorax</taxon>
    </lineage>
</organism>
<dbReference type="InterPro" id="IPR027843">
    <property type="entry name" value="DUF4440"/>
</dbReference>
<feature type="signal peptide" evidence="1">
    <location>
        <begin position="1"/>
        <end position="28"/>
    </location>
</feature>
<dbReference type="InterPro" id="IPR032710">
    <property type="entry name" value="NTF2-like_dom_sf"/>
</dbReference>
<sequence>MLKTLIIAAASALALVTLSGCASHPTTAAATPAPAASEQAVAAAAERLRLAMIDPTPAALTALVADDLSYGHSGGRVDTKDSFIGDLVAGKSDFVTIAITDQTIKVVGNSAIVRHTLTADTNDSGKPGKVQIKILGVWQQQGGQWKLLARQAVRVNT</sequence>
<feature type="chain" id="PRO_5045730867" evidence="1">
    <location>
        <begin position="29"/>
        <end position="157"/>
    </location>
</feature>
<dbReference type="Pfam" id="PF14534">
    <property type="entry name" value="DUF4440"/>
    <property type="match status" value="1"/>
</dbReference>
<comment type="caution">
    <text evidence="3">The sequence shown here is derived from an EMBL/GenBank/DDBJ whole genome shotgun (WGS) entry which is preliminary data.</text>
</comment>
<keyword evidence="1" id="KW-0732">Signal</keyword>
<protein>
    <submittedName>
        <fullName evidence="3">Nuclear transport factor 2 family protein</fullName>
    </submittedName>
</protein>
<dbReference type="Proteomes" id="UP001595693">
    <property type="component" value="Unassembled WGS sequence"/>
</dbReference>
<evidence type="ECO:0000256" key="1">
    <source>
        <dbReference type="SAM" id="SignalP"/>
    </source>
</evidence>
<dbReference type="PROSITE" id="PS51257">
    <property type="entry name" value="PROKAR_LIPOPROTEIN"/>
    <property type="match status" value="1"/>
</dbReference>
<evidence type="ECO:0000313" key="3">
    <source>
        <dbReference type="EMBL" id="MFC3936629.1"/>
    </source>
</evidence>
<evidence type="ECO:0000313" key="4">
    <source>
        <dbReference type="Proteomes" id="UP001595693"/>
    </source>
</evidence>
<proteinExistence type="predicted"/>
<gene>
    <name evidence="3" type="ORF">ACFOW3_18575</name>
</gene>
<name>A0ABV8DDU8_9BURK</name>
<evidence type="ECO:0000259" key="2">
    <source>
        <dbReference type="Pfam" id="PF14534"/>
    </source>
</evidence>